<evidence type="ECO:0008006" key="3">
    <source>
        <dbReference type="Google" id="ProtNLM"/>
    </source>
</evidence>
<gene>
    <name evidence="1" type="ORF">A2W05_00420</name>
</gene>
<dbReference type="AlphaFoldDB" id="A0A1F7RPG2"/>
<accession>A0A1F7RPG2</accession>
<organism evidence="1 2">
    <name type="scientific">Candidatus Schekmanbacteria bacterium RBG_16_38_10</name>
    <dbReference type="NCBI Taxonomy" id="1817879"/>
    <lineage>
        <taxon>Bacteria</taxon>
        <taxon>Candidatus Schekmaniibacteriota</taxon>
    </lineage>
</organism>
<comment type="caution">
    <text evidence="1">The sequence shown here is derived from an EMBL/GenBank/DDBJ whole genome shotgun (WGS) entry which is preliminary data.</text>
</comment>
<evidence type="ECO:0000313" key="1">
    <source>
        <dbReference type="EMBL" id="OGL43442.1"/>
    </source>
</evidence>
<sequence length="450" mass="50317">MDSRREFLKKFLIVGGMLNFKTEVFALPPKPERKVTKEPLCTLYRSVNGTPADNITKVIEQMGGIQKFIGTYDVVVIKPNVQWWNQGSPNLLSLKTFIDMIMERPGGFKGEVVMAENCHRGPSPQTSKSSGWAQNYEWNSDIAGVHNMMDLSLLLKKKYGKRYSTVHWIDVDSGGKRVFSPSNGSGYVYCDGTGKVPLIACDNGGKGDNYRATIMTYPVFSTDAGTIIDFKNGVWDKGAYTERPLRFINFAALNYHSIFCGATSAVKNYMGVTDISGGSDPFNNGRLVGNYYNFHSCSFNKSAPGPVPGMLGIEIGVFLRTTRKEDLNITSAEWVGLSSRIDGPLSHTRAVLACTDPVALDYHATKYLLYPNSMLYIHNPDNAKGPLHQYLVRCSEEYEGFFDEGRVAVKSYDFRTRSFQRDSELVISGDTVWGNSIKPIMKYFYLRYVG</sequence>
<dbReference type="Proteomes" id="UP000178797">
    <property type="component" value="Unassembled WGS sequence"/>
</dbReference>
<dbReference type="EMBL" id="MGDE01000230">
    <property type="protein sequence ID" value="OGL43442.1"/>
    <property type="molecule type" value="Genomic_DNA"/>
</dbReference>
<reference evidence="1 2" key="1">
    <citation type="journal article" date="2016" name="Nat. Commun.">
        <title>Thousands of microbial genomes shed light on interconnected biogeochemical processes in an aquifer system.</title>
        <authorList>
            <person name="Anantharaman K."/>
            <person name="Brown C.T."/>
            <person name="Hug L.A."/>
            <person name="Sharon I."/>
            <person name="Castelle C.J."/>
            <person name="Probst A.J."/>
            <person name="Thomas B.C."/>
            <person name="Singh A."/>
            <person name="Wilkins M.J."/>
            <person name="Karaoz U."/>
            <person name="Brodie E.L."/>
            <person name="Williams K.H."/>
            <person name="Hubbard S.S."/>
            <person name="Banfield J.F."/>
        </authorList>
    </citation>
    <scope>NUCLEOTIDE SEQUENCE [LARGE SCALE GENOMIC DNA]</scope>
</reference>
<evidence type="ECO:0000313" key="2">
    <source>
        <dbReference type="Proteomes" id="UP000178797"/>
    </source>
</evidence>
<protein>
    <recommendedName>
        <fullName evidence="3">DUF362 domain-containing protein</fullName>
    </recommendedName>
</protein>
<name>A0A1F7RPG2_9BACT</name>
<proteinExistence type="predicted"/>